<dbReference type="Gene3D" id="3.40.1280.10">
    <property type="match status" value="1"/>
</dbReference>
<evidence type="ECO:0000259" key="5">
    <source>
        <dbReference type="Pfam" id="PF22435"/>
    </source>
</evidence>
<name>A0A1C4H1L0_9BIFI</name>
<dbReference type="PANTHER" id="PTHR43191:SF2">
    <property type="entry name" value="RRNA METHYLTRANSFERASE 3, MITOCHONDRIAL"/>
    <property type="match status" value="1"/>
</dbReference>
<dbReference type="PANTHER" id="PTHR43191">
    <property type="entry name" value="RRNA METHYLTRANSFERASE 3"/>
    <property type="match status" value="1"/>
</dbReference>
<protein>
    <submittedName>
        <fullName evidence="6">RNA methyltransferase, TrmH family</fullName>
    </submittedName>
</protein>
<dbReference type="GO" id="GO:0032259">
    <property type="term" value="P:methylation"/>
    <property type="evidence" value="ECO:0007669"/>
    <property type="project" value="UniProtKB-KW"/>
</dbReference>
<dbReference type="Proteomes" id="UP000242610">
    <property type="component" value="Unassembled WGS sequence"/>
</dbReference>
<dbReference type="InterPro" id="IPR001537">
    <property type="entry name" value="SpoU_MeTrfase"/>
</dbReference>
<dbReference type="Pfam" id="PF00588">
    <property type="entry name" value="SpoU_methylase"/>
    <property type="match status" value="1"/>
</dbReference>
<evidence type="ECO:0000259" key="4">
    <source>
        <dbReference type="Pfam" id="PF00588"/>
    </source>
</evidence>
<dbReference type="CDD" id="cd18095">
    <property type="entry name" value="SpoU-like_rRNA-MTase"/>
    <property type="match status" value="1"/>
</dbReference>
<dbReference type="GO" id="GO:0006396">
    <property type="term" value="P:RNA processing"/>
    <property type="evidence" value="ECO:0007669"/>
    <property type="project" value="InterPro"/>
</dbReference>
<dbReference type="STRING" id="1505727.GA0061077_0356"/>
<evidence type="ECO:0000313" key="6">
    <source>
        <dbReference type="EMBL" id="SCC78642.1"/>
    </source>
</evidence>
<evidence type="ECO:0000256" key="3">
    <source>
        <dbReference type="ARBA" id="ARBA00022679"/>
    </source>
</evidence>
<feature type="domain" description="tRNA/rRNA methyltransferase SpoU type" evidence="4">
    <location>
        <begin position="178"/>
        <end position="331"/>
    </location>
</feature>
<dbReference type="InterPro" id="IPR029028">
    <property type="entry name" value="Alpha/beta_knot_MTases"/>
</dbReference>
<reference evidence="7" key="1">
    <citation type="submission" date="2016-08" db="EMBL/GenBank/DDBJ databases">
        <authorList>
            <person name="Varghese N."/>
            <person name="Submissions Spin"/>
        </authorList>
    </citation>
    <scope>NUCLEOTIDE SEQUENCE [LARGE SCALE GENOMIC DNA]</scope>
    <source>
        <strain evidence="7">R-52791</strain>
    </source>
</reference>
<evidence type="ECO:0000256" key="2">
    <source>
        <dbReference type="ARBA" id="ARBA00022603"/>
    </source>
</evidence>
<evidence type="ECO:0000313" key="7">
    <source>
        <dbReference type="Proteomes" id="UP000242610"/>
    </source>
</evidence>
<dbReference type="Gene3D" id="3.30.1330.30">
    <property type="match status" value="1"/>
</dbReference>
<evidence type="ECO:0000256" key="1">
    <source>
        <dbReference type="ARBA" id="ARBA00007228"/>
    </source>
</evidence>
<dbReference type="Pfam" id="PF22435">
    <property type="entry name" value="MRM3-like_sub_bind"/>
    <property type="match status" value="1"/>
</dbReference>
<keyword evidence="3 6" id="KW-0808">Transferase</keyword>
<accession>A0A1C4H1L0</accession>
<dbReference type="InterPro" id="IPR029026">
    <property type="entry name" value="tRNA_m1G_MTases_N"/>
</dbReference>
<dbReference type="GO" id="GO:0003723">
    <property type="term" value="F:RNA binding"/>
    <property type="evidence" value="ECO:0007669"/>
    <property type="project" value="InterPro"/>
</dbReference>
<dbReference type="GO" id="GO:0008173">
    <property type="term" value="F:RNA methyltransferase activity"/>
    <property type="evidence" value="ECO:0007669"/>
    <property type="project" value="InterPro"/>
</dbReference>
<sequence length="343" mass="37917">MPFNQHIIDSTKSERVRRVAELEKTKARKKSGKFLIEGPQSVREIVRWMPEAVVDCYVQTGDQQHEMISPVVENIADEADKGGLYIHRVTGEVMHRMSTDAQGILAVGDLEVMQRCMDEAFTGNQTGTGNDTQAVHNLLTRGTEIRSDAEMNHISDGTLTTRAQETFHSGPVSNTVAAFWQIRDPGNAGTVIRTADAAGARAVIFVDDCVDRFNPKVIRSSAGSLFHVPVVTMGTEEFFIWALGQHNDLIAADVYGTQQNRPESLIEVIRSYYEDAKRGRRTNASHTILFGNEARGLPDWVLERVNSIVSIPLYGKAESLNLATSTSVLLFTLAMARDIEQGV</sequence>
<gene>
    <name evidence="6" type="ORF">GA0061077_0356</name>
</gene>
<dbReference type="SUPFAM" id="SSF55315">
    <property type="entry name" value="L30e-like"/>
    <property type="match status" value="1"/>
</dbReference>
<dbReference type="AlphaFoldDB" id="A0A1C4H1L0"/>
<comment type="similarity">
    <text evidence="1">Belongs to the class IV-like SAM-binding methyltransferase superfamily. RNA methyltransferase TrmH family.</text>
</comment>
<organism evidence="6 7">
    <name type="scientific">Bifidobacterium commune</name>
    <dbReference type="NCBI Taxonomy" id="1505727"/>
    <lineage>
        <taxon>Bacteria</taxon>
        <taxon>Bacillati</taxon>
        <taxon>Actinomycetota</taxon>
        <taxon>Actinomycetes</taxon>
        <taxon>Bifidobacteriales</taxon>
        <taxon>Bifidobacteriaceae</taxon>
        <taxon>Bifidobacterium</taxon>
    </lineage>
</organism>
<keyword evidence="2 6" id="KW-0489">Methyltransferase</keyword>
<keyword evidence="7" id="KW-1185">Reference proteome</keyword>
<dbReference type="InterPro" id="IPR053888">
    <property type="entry name" value="MRM3-like_sub_bind"/>
</dbReference>
<dbReference type="InterPro" id="IPR029064">
    <property type="entry name" value="Ribosomal_eL30-like_sf"/>
</dbReference>
<proteinExistence type="inferred from homology"/>
<dbReference type="EMBL" id="FMBL01000001">
    <property type="protein sequence ID" value="SCC78642.1"/>
    <property type="molecule type" value="Genomic_DNA"/>
</dbReference>
<dbReference type="RefSeq" id="WP_234696460.1">
    <property type="nucleotide sequence ID" value="NZ_FMBL01000001.1"/>
</dbReference>
<dbReference type="SUPFAM" id="SSF75217">
    <property type="entry name" value="alpha/beta knot"/>
    <property type="match status" value="1"/>
</dbReference>
<dbReference type="InterPro" id="IPR051259">
    <property type="entry name" value="rRNA_Methyltransferase"/>
</dbReference>
<feature type="domain" description="MRM3-like substrate binding" evidence="5">
    <location>
        <begin position="14"/>
        <end position="99"/>
    </location>
</feature>